<organism evidence="2 3">
    <name type="scientific">Actinomadura namibiensis</name>
    <dbReference type="NCBI Taxonomy" id="182080"/>
    <lineage>
        <taxon>Bacteria</taxon>
        <taxon>Bacillati</taxon>
        <taxon>Actinomycetota</taxon>
        <taxon>Actinomycetes</taxon>
        <taxon>Streptosporangiales</taxon>
        <taxon>Thermomonosporaceae</taxon>
        <taxon>Actinomadura</taxon>
    </lineage>
</organism>
<gene>
    <name evidence="2" type="ORF">HNR61_005006</name>
</gene>
<accession>A0A7W3LS53</accession>
<keyword evidence="3" id="KW-1185">Reference proteome</keyword>
<feature type="region of interest" description="Disordered" evidence="1">
    <location>
        <begin position="1"/>
        <end position="46"/>
    </location>
</feature>
<feature type="compositionally biased region" description="Basic and acidic residues" evidence="1">
    <location>
        <begin position="34"/>
        <end position="46"/>
    </location>
</feature>
<dbReference type="RefSeq" id="WP_182845521.1">
    <property type="nucleotide sequence ID" value="NZ_BAAALP010000001.1"/>
</dbReference>
<name>A0A7W3LS53_ACTNM</name>
<dbReference type="EMBL" id="JACJIA010000006">
    <property type="protein sequence ID" value="MBA8953356.1"/>
    <property type="molecule type" value="Genomic_DNA"/>
</dbReference>
<reference evidence="2 3" key="1">
    <citation type="submission" date="2020-08" db="EMBL/GenBank/DDBJ databases">
        <title>Genomic Encyclopedia of Type Strains, Phase IV (KMG-IV): sequencing the most valuable type-strain genomes for metagenomic binning, comparative biology and taxonomic classification.</title>
        <authorList>
            <person name="Goeker M."/>
        </authorList>
    </citation>
    <scope>NUCLEOTIDE SEQUENCE [LARGE SCALE GENOMIC DNA]</scope>
    <source>
        <strain evidence="2 3">DSM 44197</strain>
    </source>
</reference>
<protein>
    <submittedName>
        <fullName evidence="2">Uncharacterized protein</fullName>
    </submittedName>
</protein>
<evidence type="ECO:0000256" key="1">
    <source>
        <dbReference type="SAM" id="MobiDB-lite"/>
    </source>
</evidence>
<dbReference type="Proteomes" id="UP000572680">
    <property type="component" value="Unassembled WGS sequence"/>
</dbReference>
<evidence type="ECO:0000313" key="2">
    <source>
        <dbReference type="EMBL" id="MBA8953356.1"/>
    </source>
</evidence>
<proteinExistence type="predicted"/>
<dbReference type="AlphaFoldDB" id="A0A7W3LS53"/>
<comment type="caution">
    <text evidence="2">The sequence shown here is derived from an EMBL/GenBank/DDBJ whole genome shotgun (WGS) entry which is preliminary data.</text>
</comment>
<evidence type="ECO:0000313" key="3">
    <source>
        <dbReference type="Proteomes" id="UP000572680"/>
    </source>
</evidence>
<sequence length="46" mass="4999">MPVRQITTDLGVRPSLADDRPARNGAIQPSPHTAHPDTRDRVPALT</sequence>